<protein>
    <submittedName>
        <fullName evidence="1">Uncharacterized protein</fullName>
    </submittedName>
</protein>
<organism evidence="1 2">
    <name type="scientific">Nitrosomonas communis</name>
    <dbReference type="NCBI Taxonomy" id="44574"/>
    <lineage>
        <taxon>Bacteria</taxon>
        <taxon>Pseudomonadati</taxon>
        <taxon>Pseudomonadota</taxon>
        <taxon>Betaproteobacteria</taxon>
        <taxon>Nitrosomonadales</taxon>
        <taxon>Nitrosomonadaceae</taxon>
        <taxon>Nitrosomonas</taxon>
    </lineage>
</organism>
<comment type="caution">
    <text evidence="1">The sequence shown here is derived from an EMBL/GenBank/DDBJ whole genome shotgun (WGS) entry which is preliminary data.</text>
</comment>
<evidence type="ECO:0000313" key="1">
    <source>
        <dbReference type="EMBL" id="TYP80281.1"/>
    </source>
</evidence>
<evidence type="ECO:0000313" key="2">
    <source>
        <dbReference type="Proteomes" id="UP000324176"/>
    </source>
</evidence>
<reference evidence="1 2" key="1">
    <citation type="submission" date="2019-07" db="EMBL/GenBank/DDBJ databases">
        <title>Active sludge and wastewater microbial communities from Klosterneuburg, Austria.</title>
        <authorList>
            <person name="Wagner M."/>
        </authorList>
    </citation>
    <scope>NUCLEOTIDE SEQUENCE [LARGE SCALE GENOMIC DNA]</scope>
    <source>
        <strain evidence="1 2">Nm2</strain>
    </source>
</reference>
<name>A0A5D3YB83_9PROT</name>
<dbReference type="EMBL" id="VNHT01000061">
    <property type="protein sequence ID" value="TYP80281.1"/>
    <property type="molecule type" value="Genomic_DNA"/>
</dbReference>
<dbReference type="Proteomes" id="UP000324176">
    <property type="component" value="Unassembled WGS sequence"/>
</dbReference>
<sequence>MKRESKYLRTTENLSVDLDAEFHKSIEKTSYICVCYLRKYSESNYLA</sequence>
<accession>A0A5D3YB83</accession>
<gene>
    <name evidence="1" type="ORF">BCL69_10618</name>
</gene>
<dbReference type="AlphaFoldDB" id="A0A5D3YB83"/>
<proteinExistence type="predicted"/>